<organism evidence="2">
    <name type="scientific">uncultured Caudovirales phage</name>
    <dbReference type="NCBI Taxonomy" id="2100421"/>
    <lineage>
        <taxon>Viruses</taxon>
        <taxon>Duplodnaviria</taxon>
        <taxon>Heunggongvirae</taxon>
        <taxon>Uroviricota</taxon>
        <taxon>Caudoviricetes</taxon>
        <taxon>Peduoviridae</taxon>
        <taxon>Maltschvirus</taxon>
        <taxon>Maltschvirus maltsch</taxon>
    </lineage>
</organism>
<name>A0A6J5N1B6_9CAUD</name>
<reference evidence="2" key="1">
    <citation type="submission" date="2020-04" db="EMBL/GenBank/DDBJ databases">
        <authorList>
            <person name="Chiriac C."/>
            <person name="Salcher M."/>
            <person name="Ghai R."/>
            <person name="Kavagutti S V."/>
        </authorList>
    </citation>
    <scope>NUCLEOTIDE SEQUENCE</scope>
</reference>
<protein>
    <submittedName>
        <fullName evidence="2">Uncharacterized protein</fullName>
    </submittedName>
</protein>
<evidence type="ECO:0000313" key="1">
    <source>
        <dbReference type="EMBL" id="CAB4136397.1"/>
    </source>
</evidence>
<dbReference type="EMBL" id="LR796322">
    <property type="protein sequence ID" value="CAB4136397.1"/>
    <property type="molecule type" value="Genomic_DNA"/>
</dbReference>
<accession>A0A6J5N1B6</accession>
<dbReference type="EMBL" id="LR796554">
    <property type="protein sequence ID" value="CAB4152087.1"/>
    <property type="molecule type" value="Genomic_DNA"/>
</dbReference>
<sequence>MDAILNIKGVKLGLHFETQTSPNGRPIRLSGIGKNAKLAEKYVDGSYKNHWIYTFRYLDAIDGFISFEFDYYGKFVGAVKS</sequence>
<proteinExistence type="predicted"/>
<evidence type="ECO:0000313" key="2">
    <source>
        <dbReference type="EMBL" id="CAB4152087.1"/>
    </source>
</evidence>
<gene>
    <name evidence="1" type="ORF">UFOVP304_23</name>
    <name evidence="2" type="ORF">UFOVP584_50</name>
</gene>